<gene>
    <name evidence="1" type="ORF">KACHI17_22910</name>
</gene>
<sequence>MGLFYLRLTKEESNHKNIIKIRSLSNRFNKAIATSQLGTNKEVSSNELTSFNINQYVLIS</sequence>
<protein>
    <submittedName>
        <fullName evidence="1">Uncharacterized protein</fullName>
    </submittedName>
</protein>
<organism evidence="1">
    <name type="scientific">Sediminibacterium sp. KACHI17</name>
    <dbReference type="NCBI Taxonomy" id="1751071"/>
    <lineage>
        <taxon>Bacteria</taxon>
        <taxon>Pseudomonadati</taxon>
        <taxon>Bacteroidota</taxon>
        <taxon>Chitinophagia</taxon>
        <taxon>Chitinophagales</taxon>
        <taxon>Chitinophagaceae</taxon>
        <taxon>Sediminibacterium</taxon>
    </lineage>
</organism>
<evidence type="ECO:0000313" key="1">
    <source>
        <dbReference type="EMBL" id="BFG71410.1"/>
    </source>
</evidence>
<accession>A0AAT9GLR5</accession>
<dbReference type="AlphaFoldDB" id="A0AAT9GLR5"/>
<reference evidence="1" key="1">
    <citation type="submission" date="2024-02" db="EMBL/GenBank/DDBJ databases">
        <title>Sediminibacterium planktonica sp. nov. and Sediminibacterium longus sp. nov., isolated from surface lake and river water.</title>
        <authorList>
            <person name="Watanabe K."/>
            <person name="Takemine S."/>
            <person name="Ishii Y."/>
            <person name="Ogata Y."/>
            <person name="Shindo C."/>
            <person name="Suda W."/>
        </authorList>
    </citation>
    <scope>NUCLEOTIDE SEQUENCE</scope>
    <source>
        <strain evidence="1">KACHI17</strain>
    </source>
</reference>
<dbReference type="EMBL" id="AP029612">
    <property type="protein sequence ID" value="BFG71410.1"/>
    <property type="molecule type" value="Genomic_DNA"/>
</dbReference>
<name>A0AAT9GLR5_9BACT</name>
<proteinExistence type="predicted"/>